<name>A0A9X6UJE8_BACCE</name>
<dbReference type="AlphaFoldDB" id="A0A9X6UJE8"/>
<protein>
    <submittedName>
        <fullName evidence="1">Uncharacterized protein</fullName>
    </submittedName>
</protein>
<dbReference type="EMBL" id="NTXW01000047">
    <property type="protein sequence ID" value="PEQ82689.1"/>
    <property type="molecule type" value="Genomic_DNA"/>
</dbReference>
<accession>A0A9X6UJE8</accession>
<evidence type="ECO:0000313" key="2">
    <source>
        <dbReference type="Proteomes" id="UP000219869"/>
    </source>
</evidence>
<sequence length="86" mass="9773">MLIDGKVDVYNLKGNPCNNINNNLYVNVKNTKMALKGRGAWCFLANITIFKEFSYSVNRTNIKFFNSIVSISQVYSLSFYLPHISG</sequence>
<organism evidence="1 2">
    <name type="scientific">Bacillus cereus</name>
    <dbReference type="NCBI Taxonomy" id="1396"/>
    <lineage>
        <taxon>Bacteria</taxon>
        <taxon>Bacillati</taxon>
        <taxon>Bacillota</taxon>
        <taxon>Bacilli</taxon>
        <taxon>Bacillales</taxon>
        <taxon>Bacillaceae</taxon>
        <taxon>Bacillus</taxon>
        <taxon>Bacillus cereus group</taxon>
    </lineage>
</organism>
<comment type="caution">
    <text evidence="1">The sequence shown here is derived from an EMBL/GenBank/DDBJ whole genome shotgun (WGS) entry which is preliminary data.</text>
</comment>
<dbReference type="Proteomes" id="UP000219869">
    <property type="component" value="Unassembled WGS sequence"/>
</dbReference>
<gene>
    <name evidence="1" type="ORF">CN475_24905</name>
</gene>
<proteinExistence type="predicted"/>
<reference evidence="1 2" key="1">
    <citation type="submission" date="2017-09" db="EMBL/GenBank/DDBJ databases">
        <title>Large-scale bioinformatics analysis of Bacillus genomes uncovers conserved roles of natural products in bacterial physiology.</title>
        <authorList>
            <consortium name="Agbiome Team Llc"/>
            <person name="Bleich R.M."/>
            <person name="Kirk G.J."/>
            <person name="Santa Maria K.C."/>
            <person name="Allen S.E."/>
            <person name="Farag S."/>
            <person name="Shank E.A."/>
            <person name="Bowers A."/>
        </authorList>
    </citation>
    <scope>NUCLEOTIDE SEQUENCE [LARGE SCALE GENOMIC DNA]</scope>
    <source>
        <strain evidence="1 2">AFS006334</strain>
    </source>
</reference>
<evidence type="ECO:0000313" key="1">
    <source>
        <dbReference type="EMBL" id="PEQ82689.1"/>
    </source>
</evidence>